<dbReference type="SMR" id="A0A1D6HEM8"/>
<accession>A0A1D6HEM8</accession>
<dbReference type="EMBL" id="CM000781">
    <property type="protein sequence ID" value="AQK73102.1"/>
    <property type="molecule type" value="Genomic_DNA"/>
</dbReference>
<reference evidence="1" key="1">
    <citation type="submission" date="2015-12" db="EMBL/GenBank/DDBJ databases">
        <title>Update maize B73 reference genome by single molecule sequencing technologies.</title>
        <authorList>
            <consortium name="Maize Genome Sequencing Project"/>
            <person name="Ware D."/>
        </authorList>
    </citation>
    <scope>NUCLEOTIDE SEQUENCE</scope>
    <source>
        <tissue evidence="1">Seedling</tissue>
    </source>
</reference>
<dbReference type="PANTHER" id="PTHR47121">
    <property type="entry name" value="THYLAKOID LUMENAL PROTEIN TL20.3, CHLOROPLASTIC"/>
    <property type="match status" value="1"/>
</dbReference>
<dbReference type="PANTHER" id="PTHR47121:SF2">
    <property type="entry name" value="THYLAKOID LUMENAL PROTEIN TL20.3, CHLOROPLASTIC"/>
    <property type="match status" value="1"/>
</dbReference>
<dbReference type="ExpressionAtlas" id="A0A1D6HEM8">
    <property type="expression patterns" value="baseline and differential"/>
</dbReference>
<dbReference type="Gene3D" id="2.160.20.80">
    <property type="entry name" value="E3 ubiquitin-protein ligase SopA"/>
    <property type="match status" value="1"/>
</dbReference>
<dbReference type="AlphaFoldDB" id="A0A1D6HEM8"/>
<dbReference type="IntAct" id="A0A1D6HEM8">
    <property type="interactions" value="3"/>
</dbReference>
<dbReference type="InterPro" id="IPR001646">
    <property type="entry name" value="5peptide_repeat"/>
</dbReference>
<organism evidence="1">
    <name type="scientific">Zea mays</name>
    <name type="common">Maize</name>
    <dbReference type="NCBI Taxonomy" id="4577"/>
    <lineage>
        <taxon>Eukaryota</taxon>
        <taxon>Viridiplantae</taxon>
        <taxon>Streptophyta</taxon>
        <taxon>Embryophyta</taxon>
        <taxon>Tracheophyta</taxon>
        <taxon>Spermatophyta</taxon>
        <taxon>Magnoliopsida</taxon>
        <taxon>Liliopsida</taxon>
        <taxon>Poales</taxon>
        <taxon>Poaceae</taxon>
        <taxon>PACMAD clade</taxon>
        <taxon>Panicoideae</taxon>
        <taxon>Andropogonodae</taxon>
        <taxon>Andropogoneae</taxon>
        <taxon>Tripsacinae</taxon>
        <taxon>Zea</taxon>
    </lineage>
</organism>
<dbReference type="InParanoid" id="A0A1D6HEM8"/>
<protein>
    <submittedName>
        <fullName evidence="1">Thylakoid lumenal protein TL20.3 chloroplastic</fullName>
    </submittedName>
</protein>
<dbReference type="FunCoup" id="A0A1D6HEM8">
    <property type="interactions" value="2078"/>
</dbReference>
<dbReference type="SUPFAM" id="SSF141571">
    <property type="entry name" value="Pentapeptide repeat-like"/>
    <property type="match status" value="1"/>
</dbReference>
<proteinExistence type="predicted"/>
<dbReference type="Pfam" id="PF00805">
    <property type="entry name" value="Pentapeptide"/>
    <property type="match status" value="2"/>
</dbReference>
<dbReference type="STRING" id="4577.A0A1D6HEM8"/>
<name>A0A1D6HEM8_MAIZE</name>
<gene>
    <name evidence="1" type="ORF">ZEAMMB73_Zm00001d017395</name>
</gene>
<dbReference type="InterPro" id="IPR053285">
    <property type="entry name" value="Thylakoid_lumenal_pentapeptide"/>
</dbReference>
<sequence>MTPASTSPLAAAVLPTNLSSFSRCPPRRLPRISCLAAPERGGNNASNASPAPQQPRWGAAVSAALAAAVVAASMPAYADLNKFEAEQRGEFGIGSAAQFGSADLKYASTSASSSLLHDHFVVTLPRRANFTSADMRESDFSGSTFNGAYLEKAVAYKANFTGADLSDTLMDRMVLNEANLTNAVLVRSVLTRSDLGGAIIEGADFSDAVIDLSQKQALCKYASGTNPMTGVSTRKSLGCGNSRRNAYGSPSSPLLSAPPQKILDRDGFCDPATGMCDAS</sequence>
<evidence type="ECO:0000313" key="1">
    <source>
        <dbReference type="EMBL" id="AQK73102.1"/>
    </source>
</evidence>